<dbReference type="InterPro" id="IPR003358">
    <property type="entry name" value="tRNA_(Gua-N-7)_MeTrfase_Trmb"/>
</dbReference>
<dbReference type="EMBL" id="BLQM01000282">
    <property type="protein sequence ID" value="GMH80464.1"/>
    <property type="molecule type" value="Genomic_DNA"/>
</dbReference>
<evidence type="ECO:0000313" key="10">
    <source>
        <dbReference type="Proteomes" id="UP001162640"/>
    </source>
</evidence>
<dbReference type="Pfam" id="PF13847">
    <property type="entry name" value="Methyltransf_31"/>
    <property type="match status" value="1"/>
</dbReference>
<feature type="region of interest" description="Disordered" evidence="7">
    <location>
        <begin position="1"/>
        <end position="21"/>
    </location>
</feature>
<keyword evidence="5" id="KW-0949">S-adenosyl-L-methionine</keyword>
<name>A0A9W7EGQ1_9STRA</name>
<feature type="compositionally biased region" description="Basic and acidic residues" evidence="7">
    <location>
        <begin position="7"/>
        <end position="21"/>
    </location>
</feature>
<dbReference type="Gene3D" id="3.40.50.150">
    <property type="entry name" value="Vaccinia Virus protein VP39"/>
    <property type="match status" value="1"/>
</dbReference>
<dbReference type="Proteomes" id="UP001162640">
    <property type="component" value="Unassembled WGS sequence"/>
</dbReference>
<comment type="caution">
    <text evidence="9">The sequence shown here is derived from an EMBL/GenBank/DDBJ whole genome shotgun (WGS) entry which is preliminary data.</text>
</comment>
<evidence type="ECO:0000256" key="1">
    <source>
        <dbReference type="ARBA" id="ARBA00000142"/>
    </source>
</evidence>
<evidence type="ECO:0000313" key="9">
    <source>
        <dbReference type="EMBL" id="GMH80464.1"/>
    </source>
</evidence>
<organism evidence="9 10">
    <name type="scientific">Triparma laevis f. inornata</name>
    <dbReference type="NCBI Taxonomy" id="1714386"/>
    <lineage>
        <taxon>Eukaryota</taxon>
        <taxon>Sar</taxon>
        <taxon>Stramenopiles</taxon>
        <taxon>Ochrophyta</taxon>
        <taxon>Bolidophyceae</taxon>
        <taxon>Parmales</taxon>
        <taxon>Triparmaceae</taxon>
        <taxon>Triparma</taxon>
    </lineage>
</organism>
<evidence type="ECO:0000259" key="8">
    <source>
        <dbReference type="Pfam" id="PF13847"/>
    </source>
</evidence>
<dbReference type="PANTHER" id="PTHR23417">
    <property type="entry name" value="3-DEOXY-D-MANNO-OCTULOSONIC-ACID TRANSFERASE/TRNA GUANINE-N 7 - -METHYLTRANSFERASE"/>
    <property type="match status" value="1"/>
</dbReference>
<evidence type="ECO:0000256" key="6">
    <source>
        <dbReference type="ARBA" id="ARBA00022694"/>
    </source>
</evidence>
<proteinExistence type="predicted"/>
<feature type="region of interest" description="Disordered" evidence="7">
    <location>
        <begin position="213"/>
        <end position="234"/>
    </location>
</feature>
<comment type="catalytic activity">
    <reaction evidence="1">
        <text>guanosine(46) in tRNA + S-adenosyl-L-methionine = N(7)-methylguanosine(46) in tRNA + S-adenosyl-L-homocysteine</text>
        <dbReference type="Rhea" id="RHEA:42708"/>
        <dbReference type="Rhea" id="RHEA-COMP:10188"/>
        <dbReference type="Rhea" id="RHEA-COMP:10189"/>
        <dbReference type="ChEBI" id="CHEBI:57856"/>
        <dbReference type="ChEBI" id="CHEBI:59789"/>
        <dbReference type="ChEBI" id="CHEBI:74269"/>
        <dbReference type="ChEBI" id="CHEBI:74480"/>
        <dbReference type="EC" id="2.1.1.33"/>
    </reaction>
</comment>
<reference evidence="10" key="1">
    <citation type="journal article" date="2023" name="Commun. Biol.">
        <title>Genome analysis of Parmales, the sister group of diatoms, reveals the evolutionary specialization of diatoms from phago-mixotrophs to photoautotrophs.</title>
        <authorList>
            <person name="Ban H."/>
            <person name="Sato S."/>
            <person name="Yoshikawa S."/>
            <person name="Yamada K."/>
            <person name="Nakamura Y."/>
            <person name="Ichinomiya M."/>
            <person name="Sato N."/>
            <person name="Blanc-Mathieu R."/>
            <person name="Endo H."/>
            <person name="Kuwata A."/>
            <person name="Ogata H."/>
        </authorList>
    </citation>
    <scope>NUCLEOTIDE SEQUENCE [LARGE SCALE GENOMIC DNA]</scope>
</reference>
<dbReference type="CDD" id="cd02440">
    <property type="entry name" value="AdoMet_MTases"/>
    <property type="match status" value="1"/>
</dbReference>
<dbReference type="Gene3D" id="1.20.120.1910">
    <property type="entry name" value="Cysteine-tRNA ligase, C-terminal anti-codon recognition domain"/>
    <property type="match status" value="1"/>
</dbReference>
<evidence type="ECO:0000256" key="4">
    <source>
        <dbReference type="ARBA" id="ARBA00022679"/>
    </source>
</evidence>
<evidence type="ECO:0000256" key="2">
    <source>
        <dbReference type="ARBA" id="ARBA00011977"/>
    </source>
</evidence>
<keyword evidence="6" id="KW-0819">tRNA processing</keyword>
<feature type="compositionally biased region" description="Acidic residues" evidence="7">
    <location>
        <begin position="215"/>
        <end position="234"/>
    </location>
</feature>
<evidence type="ECO:0000256" key="7">
    <source>
        <dbReference type="SAM" id="MobiDB-lite"/>
    </source>
</evidence>
<dbReference type="InterPro" id="IPR029063">
    <property type="entry name" value="SAM-dependent_MTases_sf"/>
</dbReference>
<feature type="domain" description="Methyltransferase" evidence="8">
    <location>
        <begin position="250"/>
        <end position="317"/>
    </location>
</feature>
<accession>A0A9W7EGQ1</accession>
<dbReference type="EC" id="2.1.1.33" evidence="2"/>
<dbReference type="AlphaFoldDB" id="A0A9W7EGQ1"/>
<dbReference type="InterPro" id="IPR025714">
    <property type="entry name" value="Methyltranfer_dom"/>
</dbReference>
<evidence type="ECO:0000256" key="5">
    <source>
        <dbReference type="ARBA" id="ARBA00022691"/>
    </source>
</evidence>
<gene>
    <name evidence="9" type="ORF">TL16_g08559</name>
</gene>
<keyword evidence="4" id="KW-0808">Transferase</keyword>
<dbReference type="GO" id="GO:0043527">
    <property type="term" value="C:tRNA methyltransferase complex"/>
    <property type="evidence" value="ECO:0007669"/>
    <property type="project" value="TreeGrafter"/>
</dbReference>
<dbReference type="GO" id="GO:0008176">
    <property type="term" value="F:tRNA (guanine(46)-N7)-methyltransferase activity"/>
    <property type="evidence" value="ECO:0007669"/>
    <property type="project" value="UniProtKB-EC"/>
</dbReference>
<protein>
    <recommendedName>
        <fullName evidence="2">tRNA (guanine(46)-N(7))-methyltransferase</fullName>
        <ecNumber evidence="2">2.1.1.33</ecNumber>
    </recommendedName>
</protein>
<keyword evidence="3" id="KW-0489">Methyltransferase</keyword>
<dbReference type="PANTHER" id="PTHR23417:SF21">
    <property type="entry name" value="TRNA (GUANINE-N(7)-)-METHYLTRANSFERASE"/>
    <property type="match status" value="1"/>
</dbReference>
<sequence length="481" mass="53651">MASKSEPTIEEKQRSREQARNEGDFVKADALKAELLESHGFLVKDFADGLSELYKPTTQIVLEGPTIMNLAHSALGAATVEEVNGISAQVIDRIERLGDGFSIELSGSKPSDAMFWFGMSGCTNDMLFDVLAQKVREEIARMLLKESTREVDILRILEKVSACNVHDDDLFKSIENDLYYSHPRSLIWLFRFGSRGRNMKQFKRNVLRHVGETTSDSEDAVSESEDTASESEDNTIDYNNLFENNSLPLIIDCGCGYGTTMIGLKTGGYMYDGYNMLGVDFSENAICYANGIRTRESFNGVRFVCADIFEALEKIKDNYAGVVKAALVQFPTPFKLEGGGNTQLPEEDDGFMVSERLWNGLWEVNCEKVLVQSNVEDVFLNMVKSGCGSGYEIIDNDEKKMVGMPFDYSVGGFEGLSKKELRITSRAERWLEMGGGSGGERAKVRNEERYLPIEGLTETEANCILKGVPVFREVFRIVGSK</sequence>
<evidence type="ECO:0000256" key="3">
    <source>
        <dbReference type="ARBA" id="ARBA00022603"/>
    </source>
</evidence>
<dbReference type="SUPFAM" id="SSF53335">
    <property type="entry name" value="S-adenosyl-L-methionine-dependent methyltransferases"/>
    <property type="match status" value="1"/>
</dbReference>